<gene>
    <name evidence="1" type="ORF">GCM10025770_08840</name>
</gene>
<evidence type="ECO:0000313" key="2">
    <source>
        <dbReference type="Proteomes" id="UP001500547"/>
    </source>
</evidence>
<comment type="caution">
    <text evidence="1">The sequence shown here is derived from an EMBL/GenBank/DDBJ whole genome shotgun (WGS) entry which is preliminary data.</text>
</comment>
<sequence length="342" mass="37257">MRALRFLAGVMAALVLLELLCRALPVSTATHTAYHFAPDIITYPAHHSFTLSSGWDLKNAQHLRSNNAGFLDSRDFTHDPSAIAVIGDSFVEANMLPEADRLSRQLERELAQTPVYAMGGPGSSLFDYLARARFAQERFGIRTFLIVVERSDVRQTLCGSGNTHGPCLDVTTLQPGNDRQAPAGKLKALARESALAQYFFSQLRIKPEALGAQLFPPRNPQAPHQTSVPPEDQIDDKAADEIIHRFFAGLAAMPDTRFVLVLDSDREAIHAGRTPSSRVLTRFKAAAATAGVPIVDTAPLFAAHYKASPLRLEVGPYDKHWNPLAMGIVARASAPLFASPAK</sequence>
<keyword evidence="2" id="KW-1185">Reference proteome</keyword>
<proteinExistence type="predicted"/>
<dbReference type="Proteomes" id="UP001500547">
    <property type="component" value="Unassembled WGS sequence"/>
</dbReference>
<name>A0ABP9QF07_9RHOO</name>
<organism evidence="1 2">
    <name type="scientific">Viridibacterium curvum</name>
    <dbReference type="NCBI Taxonomy" id="1101404"/>
    <lineage>
        <taxon>Bacteria</taxon>
        <taxon>Pseudomonadati</taxon>
        <taxon>Pseudomonadota</taxon>
        <taxon>Betaproteobacteria</taxon>
        <taxon>Rhodocyclales</taxon>
        <taxon>Rhodocyclaceae</taxon>
        <taxon>Viridibacterium</taxon>
    </lineage>
</organism>
<evidence type="ECO:0008006" key="3">
    <source>
        <dbReference type="Google" id="ProtNLM"/>
    </source>
</evidence>
<dbReference type="SUPFAM" id="SSF52266">
    <property type="entry name" value="SGNH hydrolase"/>
    <property type="match status" value="1"/>
</dbReference>
<reference evidence="2" key="1">
    <citation type="journal article" date="2019" name="Int. J. Syst. Evol. Microbiol.">
        <title>The Global Catalogue of Microorganisms (GCM) 10K type strain sequencing project: providing services to taxonomists for standard genome sequencing and annotation.</title>
        <authorList>
            <consortium name="The Broad Institute Genomics Platform"/>
            <consortium name="The Broad Institute Genome Sequencing Center for Infectious Disease"/>
            <person name="Wu L."/>
            <person name="Ma J."/>
        </authorList>
    </citation>
    <scope>NUCLEOTIDE SEQUENCE [LARGE SCALE GENOMIC DNA]</scope>
    <source>
        <strain evidence="2">JCM 18715</strain>
    </source>
</reference>
<evidence type="ECO:0000313" key="1">
    <source>
        <dbReference type="EMBL" id="GAA5160729.1"/>
    </source>
</evidence>
<accession>A0ABP9QF07</accession>
<protein>
    <recommendedName>
        <fullName evidence="3">AlgX/AlgJ SGNH hydrolase-like domain-containing protein</fullName>
    </recommendedName>
</protein>
<dbReference type="RefSeq" id="WP_345531654.1">
    <property type="nucleotide sequence ID" value="NZ_BAABLD010000005.1"/>
</dbReference>
<dbReference type="EMBL" id="BAABLD010000005">
    <property type="protein sequence ID" value="GAA5160729.1"/>
    <property type="molecule type" value="Genomic_DNA"/>
</dbReference>